<dbReference type="EMBL" id="CAJOBH010233659">
    <property type="protein sequence ID" value="CAF5081324.1"/>
    <property type="molecule type" value="Genomic_DNA"/>
</dbReference>
<evidence type="ECO:0000256" key="2">
    <source>
        <dbReference type="ARBA" id="ARBA00004906"/>
    </source>
</evidence>
<dbReference type="PROSITE" id="PS01358">
    <property type="entry name" value="ZF_RANBP2_1"/>
    <property type="match status" value="1"/>
</dbReference>
<dbReference type="EMBL" id="CAJOBJ010332025">
    <property type="protein sequence ID" value="CAF5184112.1"/>
    <property type="molecule type" value="Genomic_DNA"/>
</dbReference>
<dbReference type="PROSITE" id="PS50089">
    <property type="entry name" value="ZF_RING_2"/>
    <property type="match status" value="1"/>
</dbReference>
<dbReference type="PROSITE" id="PS50199">
    <property type="entry name" value="ZF_RANBP2_2"/>
    <property type="match status" value="1"/>
</dbReference>
<dbReference type="InterPro" id="IPR051628">
    <property type="entry name" value="LUBAC_E3_Ligases"/>
</dbReference>
<dbReference type="InterPro" id="IPR001876">
    <property type="entry name" value="Znf_RanBP2"/>
</dbReference>
<accession>A0A8S3ERN6</accession>
<dbReference type="EC" id="2.3.2.31" evidence="4"/>
<protein>
    <recommendedName>
        <fullName evidence="5">RanBP-type and C3HC4-type zinc finger-containing protein 1</fullName>
        <ecNumber evidence="4">2.3.2.31</ecNumber>
    </recommendedName>
</protein>
<evidence type="ECO:0000256" key="10">
    <source>
        <dbReference type="ARBA" id="ARBA00022786"/>
    </source>
</evidence>
<proteinExistence type="inferred from homology"/>
<comment type="pathway">
    <text evidence="2">Protein modification; protein ubiquitination.</text>
</comment>
<dbReference type="PROSITE" id="PS00518">
    <property type="entry name" value="ZF_RING_1"/>
    <property type="match status" value="1"/>
</dbReference>
<evidence type="ECO:0000256" key="7">
    <source>
        <dbReference type="ARBA" id="ARBA00022723"/>
    </source>
</evidence>
<dbReference type="GO" id="GO:0061630">
    <property type="term" value="F:ubiquitin protein ligase activity"/>
    <property type="evidence" value="ECO:0007669"/>
    <property type="project" value="UniProtKB-EC"/>
</dbReference>
<dbReference type="SUPFAM" id="SSF57850">
    <property type="entry name" value="RING/U-box"/>
    <property type="match status" value="2"/>
</dbReference>
<comment type="catalytic activity">
    <reaction evidence="1">
        <text>[E2 ubiquitin-conjugating enzyme]-S-ubiquitinyl-L-cysteine + [acceptor protein]-L-lysine = [E2 ubiquitin-conjugating enzyme]-L-cysteine + [acceptor protein]-N(6)-ubiquitinyl-L-lysine.</text>
        <dbReference type="EC" id="2.3.2.31"/>
    </reaction>
</comment>
<evidence type="ECO:0000259" key="13">
    <source>
        <dbReference type="PROSITE" id="PS50089"/>
    </source>
</evidence>
<dbReference type="GO" id="GO:0008270">
    <property type="term" value="F:zinc ion binding"/>
    <property type="evidence" value="ECO:0007669"/>
    <property type="project" value="UniProtKB-KW"/>
</dbReference>
<keyword evidence="9 12" id="KW-0863">Zinc-finger</keyword>
<keyword evidence="6" id="KW-0808">Transferase</keyword>
<evidence type="ECO:0000256" key="12">
    <source>
        <dbReference type="PROSITE-ProRule" id="PRU00322"/>
    </source>
</evidence>
<gene>
    <name evidence="16" type="ORF">BYL167_LOCUS61960</name>
    <name evidence="17" type="ORF">GIL414_LOCUS70341</name>
</gene>
<dbReference type="InterPro" id="IPR017907">
    <property type="entry name" value="Znf_RING_CS"/>
</dbReference>
<dbReference type="GO" id="GO:0043130">
    <property type="term" value="F:ubiquitin binding"/>
    <property type="evidence" value="ECO:0007669"/>
    <property type="project" value="TreeGrafter"/>
</dbReference>
<feature type="domain" description="RING-type" evidence="15">
    <location>
        <begin position="143"/>
        <end position="277"/>
    </location>
</feature>
<dbReference type="SUPFAM" id="SSF90209">
    <property type="entry name" value="Ran binding protein zinc finger-like"/>
    <property type="match status" value="1"/>
</dbReference>
<evidence type="ECO:0000256" key="9">
    <source>
        <dbReference type="ARBA" id="ARBA00022771"/>
    </source>
</evidence>
<dbReference type="Proteomes" id="UP000681720">
    <property type="component" value="Unassembled WGS sequence"/>
</dbReference>
<evidence type="ECO:0000256" key="11">
    <source>
        <dbReference type="ARBA" id="ARBA00022833"/>
    </source>
</evidence>
<keyword evidence="7" id="KW-0479">Metal-binding</keyword>
<dbReference type="Proteomes" id="UP000681967">
    <property type="component" value="Unassembled WGS sequence"/>
</dbReference>
<evidence type="ECO:0000313" key="18">
    <source>
        <dbReference type="Proteomes" id="UP000681967"/>
    </source>
</evidence>
<reference evidence="16" key="1">
    <citation type="submission" date="2021-02" db="EMBL/GenBank/DDBJ databases">
        <authorList>
            <person name="Nowell W R."/>
        </authorList>
    </citation>
    <scope>NUCLEOTIDE SEQUENCE</scope>
</reference>
<dbReference type="GO" id="GO:0043161">
    <property type="term" value="P:proteasome-mediated ubiquitin-dependent protein catabolic process"/>
    <property type="evidence" value="ECO:0007669"/>
    <property type="project" value="TreeGrafter"/>
</dbReference>
<evidence type="ECO:0000256" key="8">
    <source>
        <dbReference type="ARBA" id="ARBA00022737"/>
    </source>
</evidence>
<evidence type="ECO:0000256" key="6">
    <source>
        <dbReference type="ARBA" id="ARBA00022679"/>
    </source>
</evidence>
<comment type="caution">
    <text evidence="16">The sequence shown here is derived from an EMBL/GenBank/DDBJ whole genome shotgun (WGS) entry which is preliminary data.</text>
</comment>
<evidence type="ECO:0000313" key="17">
    <source>
        <dbReference type="EMBL" id="CAF5184112.1"/>
    </source>
</evidence>
<evidence type="ECO:0000256" key="1">
    <source>
        <dbReference type="ARBA" id="ARBA00001798"/>
    </source>
</evidence>
<comment type="similarity">
    <text evidence="3">Belongs to the RBR family.</text>
</comment>
<dbReference type="PANTHER" id="PTHR22770">
    <property type="entry name" value="UBIQUITIN CONJUGATING ENZYME 7 INTERACTING PROTEIN-RELATED"/>
    <property type="match status" value="1"/>
</dbReference>
<evidence type="ECO:0000259" key="14">
    <source>
        <dbReference type="PROSITE" id="PS50199"/>
    </source>
</evidence>
<organism evidence="16 18">
    <name type="scientific">Rotaria magnacalcarata</name>
    <dbReference type="NCBI Taxonomy" id="392030"/>
    <lineage>
        <taxon>Eukaryota</taxon>
        <taxon>Metazoa</taxon>
        <taxon>Spiralia</taxon>
        <taxon>Gnathifera</taxon>
        <taxon>Rotifera</taxon>
        <taxon>Eurotatoria</taxon>
        <taxon>Bdelloidea</taxon>
        <taxon>Philodinida</taxon>
        <taxon>Philodinidae</taxon>
        <taxon>Rotaria</taxon>
    </lineage>
</organism>
<evidence type="ECO:0000313" key="16">
    <source>
        <dbReference type="EMBL" id="CAF5081324.1"/>
    </source>
</evidence>
<dbReference type="Gene3D" id="2.30.30.380">
    <property type="entry name" value="Zn-finger domain of Sec23/24"/>
    <property type="match status" value="1"/>
</dbReference>
<keyword evidence="10" id="KW-0833">Ubl conjugation pathway</keyword>
<feature type="non-terminal residue" evidence="16">
    <location>
        <position position="1"/>
    </location>
</feature>
<name>A0A8S3ERN6_9BILA</name>
<dbReference type="GO" id="GO:0071797">
    <property type="term" value="C:LUBAC complex"/>
    <property type="evidence" value="ECO:0007669"/>
    <property type="project" value="TreeGrafter"/>
</dbReference>
<keyword evidence="8" id="KW-0677">Repeat</keyword>
<dbReference type="GO" id="GO:0097039">
    <property type="term" value="P:protein linear polyubiquitination"/>
    <property type="evidence" value="ECO:0007669"/>
    <property type="project" value="TreeGrafter"/>
</dbReference>
<sequence>SSYWECTECHSYNPSARRACKACRRLRQDLLDQCLKDSKPESASVEPKPTRIATNHIESNYSSATTTTKPTPNWYCVICSHHNCNNDSAPTCAGCGSIFMTNIEYLNFVHEQEKQLLRYQEDSKAFREDLRQQATAAYYKNSDEFECIICYEFIGKNKGVLFHHCLHPMCKRCVLQMIEASTEPLLRCPHDNCITIIGERELRGIVKDMKRDQKIVDRLNEIGVRWAESRHKTFHCITPDCNQWWFIEQLQGNNIVYCDGCKHWICMTCVAVHEGQN</sequence>
<dbReference type="InterPro" id="IPR044066">
    <property type="entry name" value="TRIAD_supradom"/>
</dbReference>
<dbReference type="InterPro" id="IPR013083">
    <property type="entry name" value="Znf_RING/FYVE/PHD"/>
</dbReference>
<dbReference type="Gene3D" id="3.30.40.10">
    <property type="entry name" value="Zinc/RING finger domain, C3HC4 (zinc finger)"/>
    <property type="match status" value="1"/>
</dbReference>
<dbReference type="AlphaFoldDB" id="A0A8S3ERN6"/>
<keyword evidence="11" id="KW-0862">Zinc</keyword>
<feature type="non-terminal residue" evidence="16">
    <location>
        <position position="277"/>
    </location>
</feature>
<evidence type="ECO:0000256" key="3">
    <source>
        <dbReference type="ARBA" id="ARBA00008278"/>
    </source>
</evidence>
<dbReference type="PANTHER" id="PTHR22770:SF13">
    <property type="entry name" value="RING-TYPE DOMAIN-CONTAINING PROTEIN"/>
    <property type="match status" value="1"/>
</dbReference>
<dbReference type="InterPro" id="IPR001841">
    <property type="entry name" value="Znf_RING"/>
</dbReference>
<evidence type="ECO:0000256" key="4">
    <source>
        <dbReference type="ARBA" id="ARBA00012251"/>
    </source>
</evidence>
<feature type="domain" description="RING-type" evidence="13">
    <location>
        <begin position="147"/>
        <end position="192"/>
    </location>
</feature>
<dbReference type="PROSITE" id="PS51873">
    <property type="entry name" value="TRIAD"/>
    <property type="match status" value="1"/>
</dbReference>
<evidence type="ECO:0000259" key="15">
    <source>
        <dbReference type="PROSITE" id="PS51873"/>
    </source>
</evidence>
<feature type="domain" description="RanBP2-type" evidence="14">
    <location>
        <begin position="1"/>
        <end position="29"/>
    </location>
</feature>
<evidence type="ECO:0000256" key="5">
    <source>
        <dbReference type="ARBA" id="ARBA00017887"/>
    </source>
</evidence>
<dbReference type="InterPro" id="IPR036443">
    <property type="entry name" value="Znf_RanBP2_sf"/>
</dbReference>